<evidence type="ECO:0000313" key="3">
    <source>
        <dbReference type="Proteomes" id="UP000185578"/>
    </source>
</evidence>
<feature type="compositionally biased region" description="Pro residues" evidence="1">
    <location>
        <begin position="18"/>
        <end position="53"/>
    </location>
</feature>
<reference evidence="2 3" key="1">
    <citation type="submission" date="2016-12" db="EMBL/GenBank/DDBJ databases">
        <authorList>
            <person name="Song W.-J."/>
            <person name="Kurnit D.M."/>
        </authorList>
    </citation>
    <scope>NUCLEOTIDE SEQUENCE [LARGE SCALE GENOMIC DNA]</scope>
    <source>
        <strain evidence="2 3">PCL1601</strain>
    </source>
</reference>
<gene>
    <name evidence="2" type="ORF">BTN82_13560</name>
</gene>
<dbReference type="Proteomes" id="UP000185578">
    <property type="component" value="Unassembled WGS sequence"/>
</dbReference>
<dbReference type="EMBL" id="MSCT01000010">
    <property type="protein sequence ID" value="OLF54076.1"/>
    <property type="molecule type" value="Genomic_DNA"/>
</dbReference>
<organism evidence="2 3">
    <name type="scientific">Pseudomonas chlororaphis</name>
    <dbReference type="NCBI Taxonomy" id="587753"/>
    <lineage>
        <taxon>Bacteria</taxon>
        <taxon>Pseudomonadati</taxon>
        <taxon>Pseudomonadota</taxon>
        <taxon>Gammaproteobacteria</taxon>
        <taxon>Pseudomonadales</taxon>
        <taxon>Pseudomonadaceae</taxon>
        <taxon>Pseudomonas</taxon>
    </lineage>
</organism>
<name>A0A1Q8EQK9_9PSED</name>
<comment type="caution">
    <text evidence="2">The sequence shown here is derived from an EMBL/GenBank/DDBJ whole genome shotgun (WGS) entry which is preliminary data.</text>
</comment>
<dbReference type="RefSeq" id="WP_075119621.1">
    <property type="nucleotide sequence ID" value="NZ_MSCT01000010.1"/>
</dbReference>
<protein>
    <submittedName>
        <fullName evidence="2">Uncharacterized protein</fullName>
    </submittedName>
</protein>
<dbReference type="AlphaFoldDB" id="A0A1Q8EQK9"/>
<evidence type="ECO:0000313" key="2">
    <source>
        <dbReference type="EMBL" id="OLF54076.1"/>
    </source>
</evidence>
<evidence type="ECO:0000256" key="1">
    <source>
        <dbReference type="SAM" id="MobiDB-lite"/>
    </source>
</evidence>
<proteinExistence type="predicted"/>
<feature type="region of interest" description="Disordered" evidence="1">
    <location>
        <begin position="1"/>
        <end position="90"/>
    </location>
</feature>
<sequence length="90" mass="9753">MNIPIPAQTPDPNIDHPTLPPPEPQPQPQPQPVPEQEPPESAPPPRVDPPGDPAPVVAARHHRGRSRGIDRSRRCRRPTSPGPTLSDSVI</sequence>
<accession>A0A1Q8EQK9</accession>